<evidence type="ECO:0000313" key="4">
    <source>
        <dbReference type="EMBL" id="KAF5752300.1"/>
    </source>
</evidence>
<evidence type="ECO:0000313" key="5">
    <source>
        <dbReference type="Proteomes" id="UP000593562"/>
    </source>
</evidence>
<dbReference type="InterPro" id="IPR021410">
    <property type="entry name" value="FAF"/>
</dbReference>
<dbReference type="PANTHER" id="PTHR33155:SF4">
    <property type="entry name" value="PROTEIN FANTASTIC FOUR 3"/>
    <property type="match status" value="1"/>
</dbReference>
<reference evidence="4 5" key="1">
    <citation type="journal article" date="2020" name="Nat. Commun.">
        <title>Genome of Tripterygium wilfordii and identification of cytochrome P450 involved in triptolide biosynthesis.</title>
        <authorList>
            <person name="Tu L."/>
            <person name="Su P."/>
            <person name="Zhang Z."/>
            <person name="Gao L."/>
            <person name="Wang J."/>
            <person name="Hu T."/>
            <person name="Zhou J."/>
            <person name="Zhang Y."/>
            <person name="Zhao Y."/>
            <person name="Liu Y."/>
            <person name="Song Y."/>
            <person name="Tong Y."/>
            <person name="Lu Y."/>
            <person name="Yang J."/>
            <person name="Xu C."/>
            <person name="Jia M."/>
            <person name="Peters R.J."/>
            <person name="Huang L."/>
            <person name="Gao W."/>
        </authorList>
    </citation>
    <scope>NUCLEOTIDE SEQUENCE [LARGE SCALE GENOMIC DNA]</scope>
    <source>
        <strain evidence="5">cv. XIE 37</strain>
        <tissue evidence="4">Leaf</tissue>
    </source>
</reference>
<dbReference type="InParanoid" id="A0A7J7E0X9"/>
<dbReference type="FunCoup" id="A0A7J7E0X9">
    <property type="interactions" value="103"/>
</dbReference>
<feature type="compositionally biased region" description="Low complexity" evidence="2">
    <location>
        <begin position="46"/>
        <end position="55"/>
    </location>
</feature>
<feature type="compositionally biased region" description="Basic and acidic residues" evidence="2">
    <location>
        <begin position="351"/>
        <end position="370"/>
    </location>
</feature>
<gene>
    <name evidence="4" type="ORF">HS088_TW01G00208</name>
</gene>
<dbReference type="Proteomes" id="UP000593562">
    <property type="component" value="Unassembled WGS sequence"/>
</dbReference>
<feature type="region of interest" description="Disordered" evidence="2">
    <location>
        <begin position="315"/>
        <end position="370"/>
    </location>
</feature>
<proteinExistence type="inferred from homology"/>
<comment type="similarity">
    <text evidence="1">Belongs to the fantastic four family.</text>
</comment>
<accession>A0A7J7E0X9</accession>
<feature type="region of interest" description="Disordered" evidence="2">
    <location>
        <begin position="209"/>
        <end position="257"/>
    </location>
</feature>
<comment type="caution">
    <text evidence="4">The sequence shown here is derived from an EMBL/GenBank/DDBJ whole genome shotgun (WGS) entry which is preliminary data.</text>
</comment>
<organism evidence="4 5">
    <name type="scientific">Tripterygium wilfordii</name>
    <name type="common">Thunder God vine</name>
    <dbReference type="NCBI Taxonomy" id="458696"/>
    <lineage>
        <taxon>Eukaryota</taxon>
        <taxon>Viridiplantae</taxon>
        <taxon>Streptophyta</taxon>
        <taxon>Embryophyta</taxon>
        <taxon>Tracheophyta</taxon>
        <taxon>Spermatophyta</taxon>
        <taxon>Magnoliopsida</taxon>
        <taxon>eudicotyledons</taxon>
        <taxon>Gunneridae</taxon>
        <taxon>Pentapetalae</taxon>
        <taxon>rosids</taxon>
        <taxon>fabids</taxon>
        <taxon>Celastrales</taxon>
        <taxon>Celastraceae</taxon>
        <taxon>Tripterygium</taxon>
    </lineage>
</organism>
<name>A0A7J7E0X9_TRIWF</name>
<evidence type="ECO:0000256" key="2">
    <source>
        <dbReference type="SAM" id="MobiDB-lite"/>
    </source>
</evidence>
<dbReference type="PANTHER" id="PTHR33155">
    <property type="entry name" value="FANTASTIC FOUR-LIKE PROTEIN (DUF3049)"/>
    <property type="match status" value="1"/>
</dbReference>
<dbReference type="AlphaFoldDB" id="A0A7J7E0X9"/>
<protein>
    <recommendedName>
        <fullName evidence="3">FAF domain-containing protein</fullName>
    </recommendedName>
</protein>
<evidence type="ECO:0000259" key="3">
    <source>
        <dbReference type="Pfam" id="PF11250"/>
    </source>
</evidence>
<feature type="compositionally biased region" description="Acidic residues" evidence="2">
    <location>
        <begin position="326"/>
        <end position="338"/>
    </location>
</feature>
<feature type="compositionally biased region" description="Basic residues" evidence="2">
    <location>
        <begin position="224"/>
        <end position="233"/>
    </location>
</feature>
<sequence length="385" mass="43122">MTVWHIYDGRIQVVLKGSPTSVTFGDYKLTSHPSLIPHVQPPLPSSPSSSTTTTTRNCAHSHIQSKNIFIVSPLFLLCFSSVSMATIVCQGLQSCLESQLVESRTLRLKLSSPKTHFPQPIELALKPFFIDYNTKEVGQKCQASSPDYGGWNFIQPLSDTSKSSNEEPEVEKPYSPPQIKRTLCDKSLELCTENLGSETGSEDCIFSMSSSDSKAGYSPTREQKKPRQVRSSRKGNSQSFPPPLTTMSGSESIQLRPRREDGRLIIEAIKSPSTYNYFQVDRSHGRLRLTLFKDSSRSSSSFDFLNDADNEEIEEEFENDKNNELVAEEGGVEEEKEEMDGNRINVGDEMGSEKINQRPSRCKEGEEEKKNGLLNWEPPCWVATS</sequence>
<feature type="compositionally biased region" description="Polar residues" evidence="2">
    <location>
        <begin position="234"/>
        <end position="253"/>
    </location>
</feature>
<dbReference type="EMBL" id="JAAARO010000001">
    <property type="protein sequence ID" value="KAF5752300.1"/>
    <property type="molecule type" value="Genomic_DNA"/>
</dbReference>
<evidence type="ECO:0000256" key="1">
    <source>
        <dbReference type="ARBA" id="ARBA00008690"/>
    </source>
</evidence>
<dbReference type="OrthoDB" id="1916983at2759"/>
<dbReference type="InterPro" id="IPR046431">
    <property type="entry name" value="FAF_dom"/>
</dbReference>
<feature type="domain" description="FAF" evidence="3">
    <location>
        <begin position="239"/>
        <end position="291"/>
    </location>
</feature>
<dbReference type="Pfam" id="PF11250">
    <property type="entry name" value="FAF"/>
    <property type="match status" value="1"/>
</dbReference>
<keyword evidence="5" id="KW-1185">Reference proteome</keyword>
<feature type="region of interest" description="Disordered" evidence="2">
    <location>
        <begin position="156"/>
        <end position="178"/>
    </location>
</feature>
<feature type="region of interest" description="Disordered" evidence="2">
    <location>
        <begin position="35"/>
        <end position="55"/>
    </location>
</feature>